<protein>
    <submittedName>
        <fullName evidence="3">Molybdenum cofactor cytidylyltransferase</fullName>
        <ecNumber evidence="3">2.7.7.76</ecNumber>
    </submittedName>
</protein>
<dbReference type="PANTHER" id="PTHR43777:SF1">
    <property type="entry name" value="MOLYBDENUM COFACTOR CYTIDYLYLTRANSFERASE"/>
    <property type="match status" value="1"/>
</dbReference>
<keyword evidence="3" id="KW-0548">Nucleotidyltransferase</keyword>
<keyword evidence="3" id="KW-0808">Transferase</keyword>
<dbReference type="EMBL" id="JACHLK010000002">
    <property type="protein sequence ID" value="MBB6558545.1"/>
    <property type="molecule type" value="Genomic_DNA"/>
</dbReference>
<dbReference type="Gene3D" id="3.90.550.10">
    <property type="entry name" value="Spore Coat Polysaccharide Biosynthesis Protein SpsA, Chain A"/>
    <property type="match status" value="2"/>
</dbReference>
<dbReference type="Proteomes" id="UP000575083">
    <property type="component" value="Unassembled WGS sequence"/>
</dbReference>
<dbReference type="Pfam" id="PF12804">
    <property type="entry name" value="NTP_transf_3"/>
    <property type="match status" value="1"/>
</dbReference>
<evidence type="ECO:0000259" key="2">
    <source>
        <dbReference type="Pfam" id="PF12804"/>
    </source>
</evidence>
<organism evidence="3 4">
    <name type="scientific">Acidovorax soli</name>
    <dbReference type="NCBI Taxonomy" id="592050"/>
    <lineage>
        <taxon>Bacteria</taxon>
        <taxon>Pseudomonadati</taxon>
        <taxon>Pseudomonadota</taxon>
        <taxon>Betaproteobacteria</taxon>
        <taxon>Burkholderiales</taxon>
        <taxon>Comamonadaceae</taxon>
        <taxon>Acidovorax</taxon>
    </lineage>
</organism>
<comment type="caution">
    <text evidence="3">The sequence shown here is derived from an EMBL/GenBank/DDBJ whole genome shotgun (WGS) entry which is preliminary data.</text>
</comment>
<evidence type="ECO:0000256" key="1">
    <source>
        <dbReference type="ARBA" id="ARBA00022842"/>
    </source>
</evidence>
<gene>
    <name evidence="3" type="ORF">HNP48_001209</name>
</gene>
<dbReference type="RefSeq" id="WP_184855972.1">
    <property type="nucleotide sequence ID" value="NZ_JACHLK010000002.1"/>
</dbReference>
<dbReference type="SUPFAM" id="SSF53448">
    <property type="entry name" value="Nucleotide-diphospho-sugar transferases"/>
    <property type="match status" value="1"/>
</dbReference>
<proteinExistence type="predicted"/>
<evidence type="ECO:0000313" key="4">
    <source>
        <dbReference type="Proteomes" id="UP000575083"/>
    </source>
</evidence>
<evidence type="ECO:0000313" key="3">
    <source>
        <dbReference type="EMBL" id="MBB6558545.1"/>
    </source>
</evidence>
<dbReference type="GO" id="GO:0061602">
    <property type="term" value="F:molybdenum cofactor cytidylyltransferase activity"/>
    <property type="evidence" value="ECO:0007669"/>
    <property type="project" value="UniProtKB-EC"/>
</dbReference>
<sequence length="189" mass="19759">MEPEPLPSPIVLVLASGRGERFAASGGTVHKLSALLHGLPVLEHTLAAVRASGLPWHLEDVGHPGMGDSIAAAVRATANAPGWLVLPGDLPLVQPRTLRRMAAALYGCAVAVPEYRGERGHPVAFSAQCLPGLLALAGEQGAASVVREQQQQGRVRLVEVDDEGTVTDVDTVQDLARAEQVLAGRLTLP</sequence>
<dbReference type="EC" id="2.7.7.76" evidence="3"/>
<accession>A0A7X0PAW7</accession>
<feature type="domain" description="MobA-like NTP transferase" evidence="2">
    <location>
        <begin position="48"/>
        <end position="150"/>
    </location>
</feature>
<keyword evidence="4" id="KW-1185">Reference proteome</keyword>
<name>A0A7X0PAW7_9BURK</name>
<dbReference type="InterPro" id="IPR029044">
    <property type="entry name" value="Nucleotide-diphossugar_trans"/>
</dbReference>
<dbReference type="InterPro" id="IPR025877">
    <property type="entry name" value="MobA-like_NTP_Trfase"/>
</dbReference>
<reference evidence="3 4" key="1">
    <citation type="submission" date="2020-08" db="EMBL/GenBank/DDBJ databases">
        <title>Functional genomics of gut bacteria from endangered species of beetles.</title>
        <authorList>
            <person name="Carlos-Shanley C."/>
        </authorList>
    </citation>
    <scope>NUCLEOTIDE SEQUENCE [LARGE SCALE GENOMIC DNA]</scope>
    <source>
        <strain evidence="3 4">S00198</strain>
    </source>
</reference>
<dbReference type="PANTHER" id="PTHR43777">
    <property type="entry name" value="MOLYBDENUM COFACTOR CYTIDYLYLTRANSFERASE"/>
    <property type="match status" value="1"/>
</dbReference>
<keyword evidence="1" id="KW-0460">Magnesium</keyword>
<dbReference type="AlphaFoldDB" id="A0A7X0PAW7"/>